<evidence type="ECO:0000313" key="6">
    <source>
        <dbReference type="EMBL" id="CAB4591054.1"/>
    </source>
</evidence>
<accession>A0A6J6FVN6</accession>
<dbReference type="Pfam" id="PF04263">
    <property type="entry name" value="TPK_catalytic"/>
    <property type="match status" value="1"/>
</dbReference>
<dbReference type="InterPro" id="IPR007371">
    <property type="entry name" value="TPK_catalytic"/>
</dbReference>
<sequence>MAFTHAIIFTGGDPPHPNVVKHLDRDALVIAADSGYTHAQSLGMQPHLLVGDMDSISPADIADAQARSVEIHAYNTAKDETDTEIAVSGSIERGITDITVVSGGGDRFDHLLGMVHSLATSHCTLYLGKAHVQFAQQDLPRTLSVSIGDVVSLIPLGGSARISTTGLQWNLCDEDLHAFASRGVSNIATHPSVDVVVTRGSVAIIQPNFIEGTQ</sequence>
<gene>
    <name evidence="6" type="ORF">UFOPK1808_00154</name>
</gene>
<proteinExistence type="predicted"/>
<keyword evidence="1" id="KW-0808">Transferase</keyword>
<evidence type="ECO:0000256" key="4">
    <source>
        <dbReference type="ARBA" id="ARBA00022840"/>
    </source>
</evidence>
<dbReference type="Gene3D" id="3.40.50.10240">
    <property type="entry name" value="Thiamin pyrophosphokinase, catalytic domain"/>
    <property type="match status" value="1"/>
</dbReference>
<dbReference type="GO" id="GO:0005524">
    <property type="term" value="F:ATP binding"/>
    <property type="evidence" value="ECO:0007669"/>
    <property type="project" value="UniProtKB-KW"/>
</dbReference>
<dbReference type="AlphaFoldDB" id="A0A6J6FVN6"/>
<reference evidence="6" key="1">
    <citation type="submission" date="2020-05" db="EMBL/GenBank/DDBJ databases">
        <authorList>
            <person name="Chiriac C."/>
            <person name="Salcher M."/>
            <person name="Ghai R."/>
            <person name="Kavagutti S V."/>
        </authorList>
    </citation>
    <scope>NUCLEOTIDE SEQUENCE</scope>
</reference>
<dbReference type="GO" id="GO:0006772">
    <property type="term" value="P:thiamine metabolic process"/>
    <property type="evidence" value="ECO:0007669"/>
    <property type="project" value="InterPro"/>
</dbReference>
<dbReference type="GO" id="GO:0009229">
    <property type="term" value="P:thiamine diphosphate biosynthetic process"/>
    <property type="evidence" value="ECO:0007669"/>
    <property type="project" value="InterPro"/>
</dbReference>
<dbReference type="InterPro" id="IPR007373">
    <property type="entry name" value="Thiamin_PyroPKinase_B1-bd"/>
</dbReference>
<dbReference type="InterPro" id="IPR036759">
    <property type="entry name" value="TPK_catalytic_sf"/>
</dbReference>
<evidence type="ECO:0000256" key="1">
    <source>
        <dbReference type="ARBA" id="ARBA00022679"/>
    </source>
</evidence>
<keyword evidence="3" id="KW-0418">Kinase</keyword>
<dbReference type="GO" id="GO:0030975">
    <property type="term" value="F:thiamine binding"/>
    <property type="evidence" value="ECO:0007669"/>
    <property type="project" value="InterPro"/>
</dbReference>
<dbReference type="PANTHER" id="PTHR41299">
    <property type="entry name" value="THIAMINE PYROPHOSPHOKINASE"/>
    <property type="match status" value="1"/>
</dbReference>
<dbReference type="SMART" id="SM00983">
    <property type="entry name" value="TPK_B1_binding"/>
    <property type="match status" value="1"/>
</dbReference>
<dbReference type="EMBL" id="CAEZUL010000008">
    <property type="protein sequence ID" value="CAB4591054.1"/>
    <property type="molecule type" value="Genomic_DNA"/>
</dbReference>
<dbReference type="InterPro" id="IPR053149">
    <property type="entry name" value="TPK"/>
</dbReference>
<evidence type="ECO:0000259" key="5">
    <source>
        <dbReference type="SMART" id="SM00983"/>
    </source>
</evidence>
<dbReference type="Pfam" id="PF04265">
    <property type="entry name" value="TPK_B1_binding"/>
    <property type="match status" value="1"/>
</dbReference>
<dbReference type="GO" id="GO:0016301">
    <property type="term" value="F:kinase activity"/>
    <property type="evidence" value="ECO:0007669"/>
    <property type="project" value="UniProtKB-KW"/>
</dbReference>
<evidence type="ECO:0000256" key="2">
    <source>
        <dbReference type="ARBA" id="ARBA00022741"/>
    </source>
</evidence>
<dbReference type="InterPro" id="IPR036371">
    <property type="entry name" value="TPK_B1-bd_sf"/>
</dbReference>
<name>A0A6J6FVN6_9ZZZZ</name>
<dbReference type="SUPFAM" id="SSF63862">
    <property type="entry name" value="Thiamin pyrophosphokinase, substrate-binding domain"/>
    <property type="match status" value="1"/>
</dbReference>
<keyword evidence="4" id="KW-0067">ATP-binding</keyword>
<dbReference type="PANTHER" id="PTHR41299:SF1">
    <property type="entry name" value="THIAMINE PYROPHOSPHOKINASE"/>
    <property type="match status" value="1"/>
</dbReference>
<keyword evidence="2" id="KW-0547">Nucleotide-binding</keyword>
<organism evidence="6">
    <name type="scientific">freshwater metagenome</name>
    <dbReference type="NCBI Taxonomy" id="449393"/>
    <lineage>
        <taxon>unclassified sequences</taxon>
        <taxon>metagenomes</taxon>
        <taxon>ecological metagenomes</taxon>
    </lineage>
</organism>
<dbReference type="GO" id="GO:0004788">
    <property type="term" value="F:thiamine diphosphokinase activity"/>
    <property type="evidence" value="ECO:0007669"/>
    <property type="project" value="InterPro"/>
</dbReference>
<evidence type="ECO:0000256" key="3">
    <source>
        <dbReference type="ARBA" id="ARBA00022777"/>
    </source>
</evidence>
<dbReference type="SUPFAM" id="SSF63999">
    <property type="entry name" value="Thiamin pyrophosphokinase, catalytic domain"/>
    <property type="match status" value="1"/>
</dbReference>
<dbReference type="InterPro" id="IPR006282">
    <property type="entry name" value="Thi_PPkinase"/>
</dbReference>
<protein>
    <submittedName>
        <fullName evidence="6">Unannotated protein</fullName>
    </submittedName>
</protein>
<dbReference type="CDD" id="cd07995">
    <property type="entry name" value="TPK"/>
    <property type="match status" value="1"/>
</dbReference>
<feature type="domain" description="Thiamin pyrophosphokinase thiamin-binding" evidence="5">
    <location>
        <begin position="128"/>
        <end position="203"/>
    </location>
</feature>
<dbReference type="NCBIfam" id="TIGR01378">
    <property type="entry name" value="thi_PPkinase"/>
    <property type="match status" value="1"/>
</dbReference>